<evidence type="ECO:0000259" key="2">
    <source>
        <dbReference type="Pfam" id="PF17782"/>
    </source>
</evidence>
<dbReference type="InterPro" id="IPR041614">
    <property type="entry name" value="DprA_WH"/>
</dbReference>
<reference evidence="3" key="1">
    <citation type="submission" date="2021-02" db="EMBL/GenBank/DDBJ databases">
        <title>Genome-Resolved Metagenomics of a Microbial Community Performing Photosynthetic Biological Nutrient Removal.</title>
        <authorList>
            <person name="Mcdaniel E.A."/>
        </authorList>
    </citation>
    <scope>NUCLEOTIDE SEQUENCE</scope>
    <source>
        <strain evidence="3">UWPOB_OBS1</strain>
    </source>
</reference>
<gene>
    <name evidence="3" type="ORF">J0M35_21010</name>
</gene>
<accession>A0A8J7TN55</accession>
<evidence type="ECO:0000256" key="1">
    <source>
        <dbReference type="SAM" id="MobiDB-lite"/>
    </source>
</evidence>
<dbReference type="Proteomes" id="UP000664277">
    <property type="component" value="Unassembled WGS sequence"/>
</dbReference>
<dbReference type="Pfam" id="PF17782">
    <property type="entry name" value="WHD_DprA"/>
    <property type="match status" value="1"/>
</dbReference>
<protein>
    <recommendedName>
        <fullName evidence="2">DprA winged helix domain-containing protein</fullName>
    </recommendedName>
</protein>
<sequence>MKKQGILRCKKCGSEDVEVSIENRTQTCKDCKKPSFFTAGTFFHRVRKIRAWMFAIYILDKGFYVSSKWLGYSIGVSQSSALHIIKSALLVFEQNESVENGLIVKLVQFKKFFCKRSILTKALVKPIDEMSNLDEDEEYSEAPKSKGWREKKKQANGASRTETAIAPGKSQSNDKTKELEEKVLTELSKGQRSIDELVKLTKESSQTLLTVLTDLDFSFRIRAIAGGRFERLKGSLAKANATDRPLESWLEEYRKSNQKEGAEENSLDAFDSIAVFYTVARKLARGLSRKYIGLFVALSNEIILGRNLGEFFSTCLGAGYFGSRFIRNYQARKERVCKINCVKRSGQ</sequence>
<name>A0A8J7TN55_9BACT</name>
<evidence type="ECO:0000313" key="3">
    <source>
        <dbReference type="EMBL" id="MBN8662860.1"/>
    </source>
</evidence>
<organism evidence="3 4">
    <name type="scientific">Candidatus Obscuribacter phosphatis</name>
    <dbReference type="NCBI Taxonomy" id="1906157"/>
    <lineage>
        <taxon>Bacteria</taxon>
        <taxon>Bacillati</taxon>
        <taxon>Candidatus Melainabacteria</taxon>
        <taxon>Candidatus Obscuribacterales</taxon>
        <taxon>Candidatus Obscuribacteraceae</taxon>
        <taxon>Candidatus Obscuribacter</taxon>
    </lineage>
</organism>
<feature type="domain" description="DprA winged helix" evidence="2">
    <location>
        <begin position="169"/>
        <end position="227"/>
    </location>
</feature>
<feature type="region of interest" description="Disordered" evidence="1">
    <location>
        <begin position="135"/>
        <end position="177"/>
    </location>
</feature>
<comment type="caution">
    <text evidence="3">The sequence shown here is derived from an EMBL/GenBank/DDBJ whole genome shotgun (WGS) entry which is preliminary data.</text>
</comment>
<dbReference type="AlphaFoldDB" id="A0A8J7TN55"/>
<dbReference type="EMBL" id="JAFLCK010000059">
    <property type="protein sequence ID" value="MBN8662860.1"/>
    <property type="molecule type" value="Genomic_DNA"/>
</dbReference>
<dbReference type="InterPro" id="IPR036388">
    <property type="entry name" value="WH-like_DNA-bd_sf"/>
</dbReference>
<dbReference type="Gene3D" id="1.10.10.10">
    <property type="entry name" value="Winged helix-like DNA-binding domain superfamily/Winged helix DNA-binding domain"/>
    <property type="match status" value="1"/>
</dbReference>
<proteinExistence type="predicted"/>
<evidence type="ECO:0000313" key="4">
    <source>
        <dbReference type="Proteomes" id="UP000664277"/>
    </source>
</evidence>